<feature type="transmembrane region" description="Helical" evidence="1">
    <location>
        <begin position="68"/>
        <end position="85"/>
    </location>
</feature>
<evidence type="ECO:0000313" key="3">
    <source>
        <dbReference type="Proteomes" id="UP001596044"/>
    </source>
</evidence>
<proteinExistence type="predicted"/>
<keyword evidence="3" id="KW-1185">Reference proteome</keyword>
<sequence length="169" mass="19403">MSRKWERMVSKNTKKANTLRTKQGKTLISEGDKPLVFKGRSLLLPLLFIIIFVFLLATYTQADQSGTYVFTIIAYLAVALLMFFARRPFLKIGKTTLAKRGYSRELTLEAANIKQIVYKTGVISIELDNKTRWVYSKRMNLFDVAAIAEPLKRFAETNKVHFEDQTQQG</sequence>
<protein>
    <recommendedName>
        <fullName evidence="4">Methyltransferase</fullName>
    </recommendedName>
</protein>
<accession>A0ABW0K318</accession>
<reference evidence="3" key="1">
    <citation type="journal article" date="2019" name="Int. J. Syst. Evol. Microbiol.">
        <title>The Global Catalogue of Microorganisms (GCM) 10K type strain sequencing project: providing services to taxonomists for standard genome sequencing and annotation.</title>
        <authorList>
            <consortium name="The Broad Institute Genomics Platform"/>
            <consortium name="The Broad Institute Genome Sequencing Center for Infectious Disease"/>
            <person name="Wu L."/>
            <person name="Ma J."/>
        </authorList>
    </citation>
    <scope>NUCLEOTIDE SEQUENCE [LARGE SCALE GENOMIC DNA]</scope>
    <source>
        <strain evidence="3">KACC 11904</strain>
    </source>
</reference>
<organism evidence="2 3">
    <name type="scientific">Paenibacillus aestuarii</name>
    <dbReference type="NCBI Taxonomy" id="516965"/>
    <lineage>
        <taxon>Bacteria</taxon>
        <taxon>Bacillati</taxon>
        <taxon>Bacillota</taxon>
        <taxon>Bacilli</taxon>
        <taxon>Bacillales</taxon>
        <taxon>Paenibacillaceae</taxon>
        <taxon>Paenibacillus</taxon>
    </lineage>
</organism>
<dbReference type="RefSeq" id="WP_270885935.1">
    <property type="nucleotide sequence ID" value="NZ_JAQFVF010000092.1"/>
</dbReference>
<evidence type="ECO:0000256" key="1">
    <source>
        <dbReference type="SAM" id="Phobius"/>
    </source>
</evidence>
<keyword evidence="1" id="KW-0472">Membrane</keyword>
<name>A0ABW0K318_9BACL</name>
<feature type="transmembrane region" description="Helical" evidence="1">
    <location>
        <begin position="42"/>
        <end position="62"/>
    </location>
</feature>
<evidence type="ECO:0008006" key="4">
    <source>
        <dbReference type="Google" id="ProtNLM"/>
    </source>
</evidence>
<gene>
    <name evidence="2" type="ORF">ACFPOG_06130</name>
</gene>
<keyword evidence="1" id="KW-1133">Transmembrane helix</keyword>
<keyword evidence="1" id="KW-0812">Transmembrane</keyword>
<comment type="caution">
    <text evidence="2">The sequence shown here is derived from an EMBL/GenBank/DDBJ whole genome shotgun (WGS) entry which is preliminary data.</text>
</comment>
<evidence type="ECO:0000313" key="2">
    <source>
        <dbReference type="EMBL" id="MFC5447828.1"/>
    </source>
</evidence>
<dbReference type="EMBL" id="JBHSMJ010000009">
    <property type="protein sequence ID" value="MFC5447828.1"/>
    <property type="molecule type" value="Genomic_DNA"/>
</dbReference>
<dbReference type="Proteomes" id="UP001596044">
    <property type="component" value="Unassembled WGS sequence"/>
</dbReference>